<evidence type="ECO:0000256" key="2">
    <source>
        <dbReference type="ARBA" id="ARBA00006285"/>
    </source>
</evidence>
<dbReference type="PANTHER" id="PTHR22600">
    <property type="entry name" value="BETA-HEXOSAMINIDASE"/>
    <property type="match status" value="1"/>
</dbReference>
<dbReference type="InterPro" id="IPR015882">
    <property type="entry name" value="HEX_bac_N"/>
</dbReference>
<dbReference type="InterPro" id="IPR025705">
    <property type="entry name" value="Beta_hexosaminidase_sua/sub"/>
</dbReference>
<keyword evidence="5" id="KW-0326">Glycosidase</keyword>
<keyword evidence="4" id="KW-0378">Hydrolase</keyword>
<dbReference type="InterPro" id="IPR015883">
    <property type="entry name" value="Glyco_hydro_20_cat"/>
</dbReference>
<organism evidence="11 12">
    <name type="scientific">Candidatus Bacteroides merdigallinarum</name>
    <dbReference type="NCBI Taxonomy" id="2838473"/>
    <lineage>
        <taxon>Bacteria</taxon>
        <taxon>Pseudomonadati</taxon>
        <taxon>Bacteroidota</taxon>
        <taxon>Bacteroidia</taxon>
        <taxon>Bacteroidales</taxon>
        <taxon>Bacteroidaceae</taxon>
        <taxon>Bacteroides</taxon>
    </lineage>
</organism>
<feature type="signal peptide" evidence="7">
    <location>
        <begin position="1"/>
        <end position="25"/>
    </location>
</feature>
<dbReference type="CDD" id="cd06563">
    <property type="entry name" value="GH20_chitobiase-like"/>
    <property type="match status" value="1"/>
</dbReference>
<evidence type="ECO:0000256" key="1">
    <source>
        <dbReference type="ARBA" id="ARBA00001231"/>
    </source>
</evidence>
<evidence type="ECO:0000256" key="6">
    <source>
        <dbReference type="PIRSR" id="PIRSR625705-1"/>
    </source>
</evidence>
<dbReference type="Gene3D" id="3.30.379.10">
    <property type="entry name" value="Chitobiase/beta-hexosaminidase domain 2-like"/>
    <property type="match status" value="1"/>
</dbReference>
<dbReference type="Proteomes" id="UP000824028">
    <property type="component" value="Unassembled WGS sequence"/>
</dbReference>
<evidence type="ECO:0000313" key="11">
    <source>
        <dbReference type="EMBL" id="HIZ31948.1"/>
    </source>
</evidence>
<evidence type="ECO:0000256" key="5">
    <source>
        <dbReference type="ARBA" id="ARBA00023295"/>
    </source>
</evidence>
<comment type="caution">
    <text evidence="11">The sequence shown here is derived from an EMBL/GenBank/DDBJ whole genome shotgun (WGS) entry which is preliminary data.</text>
</comment>
<dbReference type="InterPro" id="IPR008979">
    <property type="entry name" value="Galactose-bd-like_sf"/>
</dbReference>
<dbReference type="InterPro" id="IPR017853">
    <property type="entry name" value="GH"/>
</dbReference>
<dbReference type="Pfam" id="PF02838">
    <property type="entry name" value="Glyco_hydro_20b"/>
    <property type="match status" value="1"/>
</dbReference>
<dbReference type="Pfam" id="PF00754">
    <property type="entry name" value="F5_F8_type_C"/>
    <property type="match status" value="1"/>
</dbReference>
<gene>
    <name evidence="11" type="ORF">H9814_00145</name>
</gene>
<feature type="active site" description="Proton donor" evidence="6">
    <location>
        <position position="330"/>
    </location>
</feature>
<comment type="similarity">
    <text evidence="2">Belongs to the glycosyl hydrolase 20 family.</text>
</comment>
<proteinExistence type="inferred from homology"/>
<dbReference type="EMBL" id="DXBX01000001">
    <property type="protein sequence ID" value="HIZ31948.1"/>
    <property type="molecule type" value="Genomic_DNA"/>
</dbReference>
<evidence type="ECO:0000259" key="8">
    <source>
        <dbReference type="Pfam" id="PF00728"/>
    </source>
</evidence>
<dbReference type="Gene3D" id="2.60.120.260">
    <property type="entry name" value="Galactose-binding domain-like"/>
    <property type="match status" value="1"/>
</dbReference>
<sequence>MKNSKFFVGLLLASTLCISNPPLHAQTVIPAPLEAEQAEGSFTLNAQTKLGCNLIGSELEQLLAYIKQQPMLKPCLKDNNTADYKQAGIFLQKLDNAGTRTPESYELRVTPERIHITACTDAGLFYGLQTLMQLATPTVEGSWKVAACHITDEPRFAYRGFMMDVSRHFRSKEFVKKQIDAMARFKLNRLHIHLTDGAGWRIEIKKYPRLTQFAAWRPQAVWKDWWFKGGRQYCEEGTPGAYGGYYTQDDIRELLAYAAERHITIIPEIEMPAHSEEVLAAYPEMSCSGEPYKNAEFCIGNEKTFEFLENVLTEVMELFPSEYIHIGGDEANKNPWKVCPKCQQRMKDEGLKDVDELQSYAIHRMEVFLNQHGRKLLGWDEIMQGGLAPNATVMSWRGEEGGLKAVRSGHRAVMTPAEFFYLDYYQDAPISQPEAIGGYVPLEKVYSYDPVKADFTPEEKALVYGVQANQWAEYIPSDEQYEYMMYPRLLAVAEVGWSEPARKDFADFRNRALTAVDWMTANGYHPFPLKDEVGHRPESREPIKHLALGKPVTYNAPFNESYKAAGNKSLTDGLRGDWTYSDGRWQGFISRNRLDVTIDLGEETQIGSIGADFMQAAGPEVFLPAEVIISVSDDGQKFKRLKREKHKVSREPGFAFANHTWKGKTKARYVRVQAHSGKELGGWIFTDEIVVLPPSASK</sequence>
<evidence type="ECO:0000256" key="7">
    <source>
        <dbReference type="SAM" id="SignalP"/>
    </source>
</evidence>
<name>A0A9D2E677_9BACE</name>
<feature type="domain" description="Glycoside hydrolase family 20 catalytic" evidence="8">
    <location>
        <begin position="156"/>
        <end position="499"/>
    </location>
</feature>
<reference evidence="11" key="1">
    <citation type="journal article" date="2021" name="PeerJ">
        <title>Extensive microbial diversity within the chicken gut microbiome revealed by metagenomics and culture.</title>
        <authorList>
            <person name="Gilroy R."/>
            <person name="Ravi A."/>
            <person name="Getino M."/>
            <person name="Pursley I."/>
            <person name="Horton D.L."/>
            <person name="Alikhan N.F."/>
            <person name="Baker D."/>
            <person name="Gharbi K."/>
            <person name="Hall N."/>
            <person name="Watson M."/>
            <person name="Adriaenssens E.M."/>
            <person name="Foster-Nyarko E."/>
            <person name="Jarju S."/>
            <person name="Secka A."/>
            <person name="Antonio M."/>
            <person name="Oren A."/>
            <person name="Chaudhuri R.R."/>
            <person name="La Ragione R."/>
            <person name="Hildebrand F."/>
            <person name="Pallen M.J."/>
        </authorList>
    </citation>
    <scope>NUCLEOTIDE SEQUENCE</scope>
    <source>
        <strain evidence="11">ChiHjej9B8-1298</strain>
    </source>
</reference>
<evidence type="ECO:0000313" key="12">
    <source>
        <dbReference type="Proteomes" id="UP000824028"/>
    </source>
</evidence>
<comment type="catalytic activity">
    <reaction evidence="1">
        <text>Hydrolysis of terminal non-reducing N-acetyl-D-hexosamine residues in N-acetyl-beta-D-hexosaminides.</text>
        <dbReference type="EC" id="3.2.1.52"/>
    </reaction>
</comment>
<dbReference type="PANTHER" id="PTHR22600:SF57">
    <property type="entry name" value="BETA-N-ACETYLHEXOSAMINIDASE"/>
    <property type="match status" value="1"/>
</dbReference>
<evidence type="ECO:0000259" key="9">
    <source>
        <dbReference type="Pfam" id="PF00754"/>
    </source>
</evidence>
<dbReference type="PRINTS" id="PR00738">
    <property type="entry name" value="GLHYDRLASE20"/>
</dbReference>
<feature type="chain" id="PRO_5039022186" description="beta-N-acetylhexosaminidase" evidence="7">
    <location>
        <begin position="26"/>
        <end position="698"/>
    </location>
</feature>
<dbReference type="InterPro" id="IPR000421">
    <property type="entry name" value="FA58C"/>
</dbReference>
<dbReference type="SUPFAM" id="SSF51445">
    <property type="entry name" value="(Trans)glycosidases"/>
    <property type="match status" value="1"/>
</dbReference>
<dbReference type="SUPFAM" id="SSF55545">
    <property type="entry name" value="beta-N-acetylhexosaminidase-like domain"/>
    <property type="match status" value="1"/>
</dbReference>
<feature type="domain" description="Beta-hexosaminidase bacterial type N-terminal" evidence="10">
    <location>
        <begin position="27"/>
        <end position="152"/>
    </location>
</feature>
<dbReference type="SUPFAM" id="SSF49785">
    <property type="entry name" value="Galactose-binding domain-like"/>
    <property type="match status" value="1"/>
</dbReference>
<accession>A0A9D2E677</accession>
<dbReference type="AlphaFoldDB" id="A0A9D2E677"/>
<dbReference type="InterPro" id="IPR029018">
    <property type="entry name" value="Hex-like_dom2"/>
</dbReference>
<dbReference type="GO" id="GO:0016020">
    <property type="term" value="C:membrane"/>
    <property type="evidence" value="ECO:0007669"/>
    <property type="project" value="TreeGrafter"/>
</dbReference>
<dbReference type="EC" id="3.2.1.52" evidence="3"/>
<feature type="domain" description="F5/8 type C" evidence="9">
    <location>
        <begin position="582"/>
        <end position="683"/>
    </location>
</feature>
<reference evidence="11" key="2">
    <citation type="submission" date="2021-04" db="EMBL/GenBank/DDBJ databases">
        <authorList>
            <person name="Gilroy R."/>
        </authorList>
    </citation>
    <scope>NUCLEOTIDE SEQUENCE</scope>
    <source>
        <strain evidence="11">ChiHjej9B8-1298</strain>
    </source>
</reference>
<protein>
    <recommendedName>
        <fullName evidence="3">beta-N-acetylhexosaminidase</fullName>
        <ecNumber evidence="3">3.2.1.52</ecNumber>
    </recommendedName>
</protein>
<evidence type="ECO:0000256" key="3">
    <source>
        <dbReference type="ARBA" id="ARBA00012663"/>
    </source>
</evidence>
<dbReference type="GO" id="GO:0005975">
    <property type="term" value="P:carbohydrate metabolic process"/>
    <property type="evidence" value="ECO:0007669"/>
    <property type="project" value="InterPro"/>
</dbReference>
<dbReference type="GO" id="GO:0030203">
    <property type="term" value="P:glycosaminoglycan metabolic process"/>
    <property type="evidence" value="ECO:0007669"/>
    <property type="project" value="TreeGrafter"/>
</dbReference>
<dbReference type="Gene3D" id="3.20.20.80">
    <property type="entry name" value="Glycosidases"/>
    <property type="match status" value="1"/>
</dbReference>
<keyword evidence="7" id="KW-0732">Signal</keyword>
<evidence type="ECO:0000256" key="4">
    <source>
        <dbReference type="ARBA" id="ARBA00022801"/>
    </source>
</evidence>
<evidence type="ECO:0000259" key="10">
    <source>
        <dbReference type="Pfam" id="PF02838"/>
    </source>
</evidence>
<dbReference type="Pfam" id="PF00728">
    <property type="entry name" value="Glyco_hydro_20"/>
    <property type="match status" value="1"/>
</dbReference>
<dbReference type="GO" id="GO:0004563">
    <property type="term" value="F:beta-N-acetylhexosaminidase activity"/>
    <property type="evidence" value="ECO:0007669"/>
    <property type="project" value="UniProtKB-EC"/>
</dbReference>